<dbReference type="GO" id="GO:0043527">
    <property type="term" value="C:tRNA methyltransferase complex"/>
    <property type="evidence" value="ECO:0007669"/>
    <property type="project" value="UniProtKB-ARBA"/>
</dbReference>
<dbReference type="InterPro" id="IPR059073">
    <property type="entry name" value="TRMT11_N"/>
</dbReference>
<protein>
    <recommendedName>
        <fullName evidence="6">tRNA (guanine(10)-N(2))-methyltransferase TRMT11</fullName>
    </recommendedName>
    <alternativeName>
        <fullName evidence="7">tRNA methyltransferase 11 homolog</fullName>
    </alternativeName>
</protein>
<dbReference type="CDD" id="cd02440">
    <property type="entry name" value="AdoMet_MTases"/>
    <property type="match status" value="1"/>
</dbReference>
<evidence type="ECO:0000313" key="12">
    <source>
        <dbReference type="WBParaSite" id="EVEC_0000484001-mRNA-1"/>
    </source>
</evidence>
<dbReference type="OrthoDB" id="296065at2759"/>
<comment type="function">
    <text evidence="4">Catalytic subunit of the TRMT11-TRM112 methyltransferase complex, that specifically mediates the S-adenosyl-L-methionine-dependent N(2)-methylation of guanosine nucleotide at position 10 (m2G10) in tRNAs. This is one of the major tRNA (guanine-N(2))-methyltransferases.</text>
</comment>
<evidence type="ECO:0000256" key="4">
    <source>
        <dbReference type="ARBA" id="ARBA00056270"/>
    </source>
</evidence>
<dbReference type="AlphaFoldDB" id="A0A0N4V430"/>
<dbReference type="SUPFAM" id="SSF53335">
    <property type="entry name" value="S-adenosyl-L-methionine-dependent methyltransferases"/>
    <property type="match status" value="1"/>
</dbReference>
<dbReference type="PANTHER" id="PTHR13370:SF3">
    <property type="entry name" value="TRNA (GUANINE(10)-N2)-METHYLTRANSFERASE HOMOLOG"/>
    <property type="match status" value="1"/>
</dbReference>
<dbReference type="GO" id="GO:0160102">
    <property type="term" value="F:tRNA (guanine(10)-N2)-methyltransferase activity"/>
    <property type="evidence" value="ECO:0007669"/>
    <property type="project" value="UniProtKB-EC"/>
</dbReference>
<evidence type="ECO:0000256" key="1">
    <source>
        <dbReference type="ARBA" id="ARBA00022603"/>
    </source>
</evidence>
<evidence type="ECO:0000259" key="9">
    <source>
        <dbReference type="Pfam" id="PF25904"/>
    </source>
</evidence>
<dbReference type="InterPro" id="IPR000241">
    <property type="entry name" value="RlmKL-like_Mtase"/>
</dbReference>
<dbReference type="InterPro" id="IPR002052">
    <property type="entry name" value="DNA_methylase_N6_adenine_CS"/>
</dbReference>
<evidence type="ECO:0000256" key="6">
    <source>
        <dbReference type="ARBA" id="ARBA00067484"/>
    </source>
</evidence>
<dbReference type="PROSITE" id="PS00092">
    <property type="entry name" value="N6_MTASE"/>
    <property type="match status" value="1"/>
</dbReference>
<accession>A0A0N4V430</accession>
<comment type="catalytic activity">
    <reaction evidence="3">
        <text>guanosine(10) in tRNA + S-adenosyl-L-methionine = N(2)-methylguanosine(10) in tRNA + S-adenosyl-L-homocysteine + H(+)</text>
        <dbReference type="Rhea" id="RHEA:43128"/>
        <dbReference type="Rhea" id="RHEA-COMP:10355"/>
        <dbReference type="Rhea" id="RHEA-COMP:10357"/>
        <dbReference type="ChEBI" id="CHEBI:15378"/>
        <dbReference type="ChEBI" id="CHEBI:57856"/>
        <dbReference type="ChEBI" id="CHEBI:59789"/>
        <dbReference type="ChEBI" id="CHEBI:74269"/>
        <dbReference type="ChEBI" id="CHEBI:74481"/>
        <dbReference type="EC" id="2.1.1.214"/>
    </reaction>
    <physiologicalReaction direction="left-to-right" evidence="3">
        <dbReference type="Rhea" id="RHEA:43129"/>
    </physiologicalReaction>
</comment>
<dbReference type="GO" id="GO:0003676">
    <property type="term" value="F:nucleic acid binding"/>
    <property type="evidence" value="ECO:0007669"/>
    <property type="project" value="InterPro"/>
</dbReference>
<evidence type="ECO:0000256" key="3">
    <source>
        <dbReference type="ARBA" id="ARBA00050985"/>
    </source>
</evidence>
<reference evidence="10 11" key="2">
    <citation type="submission" date="2018-10" db="EMBL/GenBank/DDBJ databases">
        <authorList>
            <consortium name="Pathogen Informatics"/>
        </authorList>
    </citation>
    <scope>NUCLEOTIDE SEQUENCE [LARGE SCALE GENOMIC DNA]</scope>
</reference>
<dbReference type="InterPro" id="IPR029063">
    <property type="entry name" value="SAM-dependent_MTases_sf"/>
</dbReference>
<proteinExistence type="predicted"/>
<comment type="subunit">
    <text evidence="5">Part of the heterodimeric TRMT11-TRM112 methyltransferase complex; this complex forms an active tRNA methyltransferase, where TRMT112 acts as an activator of the catalytic subunit TRMT11.</text>
</comment>
<keyword evidence="1" id="KW-0489">Methyltransferase</keyword>
<feature type="domain" description="tRNA (guanine(10)-N(2))-methyltransferase TRMT11 N-terminal" evidence="9">
    <location>
        <begin position="10"/>
        <end position="96"/>
    </location>
</feature>
<dbReference type="Proteomes" id="UP000274131">
    <property type="component" value="Unassembled WGS sequence"/>
</dbReference>
<gene>
    <name evidence="10" type="ORF">EVEC_LOCUS4548</name>
</gene>
<reference evidence="12" key="1">
    <citation type="submission" date="2017-02" db="UniProtKB">
        <authorList>
            <consortium name="WormBaseParasite"/>
        </authorList>
    </citation>
    <scope>IDENTIFICATION</scope>
</reference>
<dbReference type="EMBL" id="UXUI01007890">
    <property type="protein sequence ID" value="VDD89797.1"/>
    <property type="molecule type" value="Genomic_DNA"/>
</dbReference>
<dbReference type="Gene3D" id="3.40.50.150">
    <property type="entry name" value="Vaccinia Virus protein VP39"/>
    <property type="match status" value="1"/>
</dbReference>
<keyword evidence="11" id="KW-1185">Reference proteome</keyword>
<evidence type="ECO:0000256" key="2">
    <source>
        <dbReference type="ARBA" id="ARBA00022679"/>
    </source>
</evidence>
<sequence>MFGDGTGNQQYLFIFSQVHLGFRLAEFESICSLFNIAYDRSSLETKKHVLVVELASDHCVQQILSRSMLVHSALKLFSCAANYDDLSSDLREKSTYLKKIVSVLPLEEAPVDLKNPCNVFTIVEELTGEVSKQKFQAVYFGKLIGYGQSKLKSRYNLTDRCYIGNTTMDPELSFIQANLVKANRGAFTLDPFCGTGGLLLAAAHFGAYVFGTEINYQIARACGKSSRVGAKYLGPHESVAGNFSQYNLDEHFVSLLIADASRHELWHLPKSGLFDSIVADPPYGIREKGSKVGNKERKAHWTLPGATHATHFPEKARYKISSVFLDLVNLAANVLVVNGRLSFWFPVFDEEYSEKVLPKHEALKLVADCKQPLAGRYSRHLLVYEKTRIPVEAEKAYFEADCYRETTFRERVFSKNTY</sequence>
<evidence type="ECO:0000313" key="10">
    <source>
        <dbReference type="EMBL" id="VDD89797.1"/>
    </source>
</evidence>
<organism evidence="12">
    <name type="scientific">Enterobius vermicularis</name>
    <name type="common">Human pinworm</name>
    <dbReference type="NCBI Taxonomy" id="51028"/>
    <lineage>
        <taxon>Eukaryota</taxon>
        <taxon>Metazoa</taxon>
        <taxon>Ecdysozoa</taxon>
        <taxon>Nematoda</taxon>
        <taxon>Chromadorea</taxon>
        <taxon>Rhabditida</taxon>
        <taxon>Spirurina</taxon>
        <taxon>Oxyuridomorpha</taxon>
        <taxon>Oxyuroidea</taxon>
        <taxon>Oxyuridae</taxon>
        <taxon>Enterobius</taxon>
    </lineage>
</organism>
<evidence type="ECO:0000256" key="5">
    <source>
        <dbReference type="ARBA" id="ARBA00065434"/>
    </source>
</evidence>
<dbReference type="Pfam" id="PF01170">
    <property type="entry name" value="UPF0020"/>
    <property type="match status" value="1"/>
</dbReference>
<dbReference type="Pfam" id="PF25904">
    <property type="entry name" value="Tmrp11_N"/>
    <property type="match status" value="1"/>
</dbReference>
<dbReference type="GO" id="GO:0032259">
    <property type="term" value="P:methylation"/>
    <property type="evidence" value="ECO:0007669"/>
    <property type="project" value="UniProtKB-KW"/>
</dbReference>
<keyword evidence="2" id="KW-0808">Transferase</keyword>
<feature type="domain" description="Ribosomal RNA large subunit methyltransferase K/L-like methyltransferase" evidence="8">
    <location>
        <begin position="160"/>
        <end position="288"/>
    </location>
</feature>
<name>A0A0N4V430_ENTVE</name>
<dbReference type="PIRSF" id="PIRSF017259">
    <property type="entry name" value="tRNA_mtfrase_TRM11"/>
    <property type="match status" value="1"/>
</dbReference>
<evidence type="ECO:0000259" key="8">
    <source>
        <dbReference type="Pfam" id="PF01170"/>
    </source>
</evidence>
<dbReference type="PANTHER" id="PTHR13370">
    <property type="entry name" value="RNA METHYLASE-RELATED"/>
    <property type="match status" value="1"/>
</dbReference>
<dbReference type="GO" id="GO:0005737">
    <property type="term" value="C:cytoplasm"/>
    <property type="evidence" value="ECO:0007669"/>
    <property type="project" value="TreeGrafter"/>
</dbReference>
<dbReference type="WBParaSite" id="EVEC_0000484001-mRNA-1">
    <property type="protein sequence ID" value="EVEC_0000484001-mRNA-1"/>
    <property type="gene ID" value="EVEC_0000484001"/>
</dbReference>
<evidence type="ECO:0000256" key="7">
    <source>
        <dbReference type="ARBA" id="ARBA00075308"/>
    </source>
</evidence>
<evidence type="ECO:0000313" key="11">
    <source>
        <dbReference type="Proteomes" id="UP000274131"/>
    </source>
</evidence>
<dbReference type="STRING" id="51028.A0A0N4V430"/>
<dbReference type="PRINTS" id="PR00507">
    <property type="entry name" value="N12N6MTFRASE"/>
</dbReference>